<name>A0A437RFT1_9BURK</name>
<dbReference type="Pfam" id="PF13386">
    <property type="entry name" value="DsbD_2"/>
    <property type="match status" value="1"/>
</dbReference>
<dbReference type="RefSeq" id="WP_128229663.1">
    <property type="nucleotide sequence ID" value="NZ_SACR01000004.1"/>
</dbReference>
<keyword evidence="1" id="KW-1133">Transmembrane helix</keyword>
<protein>
    <submittedName>
        <fullName evidence="4">Sulfite exporter TauE/SafE family protein</fullName>
    </submittedName>
</protein>
<feature type="transmembrane region" description="Helical" evidence="1">
    <location>
        <begin position="77"/>
        <end position="94"/>
    </location>
</feature>
<keyword evidence="5" id="KW-1185">Reference proteome</keyword>
<keyword evidence="1" id="KW-0812">Transmembrane</keyword>
<keyword evidence="2" id="KW-0732">Signal</keyword>
<dbReference type="PANTHER" id="PTHR42208:SF1">
    <property type="entry name" value="HEAVY METAL TRANSPORTER"/>
    <property type="match status" value="1"/>
</dbReference>
<sequence>MEVPLVVSATLLGLAGAPHCAAMCSAPCAAATGRQPRHSLVFHLARVGSYALGGAVVASSVAALAAWSALSPALRPLWVLLHAGALALGLWLLIQARQPAWMERLGRVPAAEGGLTVAAGPSGGAAPAPGWQRLQGPAQAGAAGALWVAWPCGLLQSALLVAALGSSAATGAAAMAGFALASAPGLLFGPWLLQRLLRGQNAAARERLAVRAAGLMLVAAAAWALGHGVWHEVAAFCGLA</sequence>
<proteinExistence type="predicted"/>
<feature type="domain" description="Urease accessory protein UreH-like transmembrane" evidence="3">
    <location>
        <begin position="9"/>
        <end position="222"/>
    </location>
</feature>
<feature type="transmembrane region" description="Helical" evidence="1">
    <location>
        <begin position="47"/>
        <end position="70"/>
    </location>
</feature>
<evidence type="ECO:0000313" key="5">
    <source>
        <dbReference type="Proteomes" id="UP000285575"/>
    </source>
</evidence>
<keyword evidence="1" id="KW-0472">Membrane</keyword>
<dbReference type="Proteomes" id="UP000285575">
    <property type="component" value="Unassembled WGS sequence"/>
</dbReference>
<dbReference type="InterPro" id="IPR039447">
    <property type="entry name" value="UreH-like_TM_dom"/>
</dbReference>
<feature type="transmembrane region" description="Helical" evidence="1">
    <location>
        <begin position="208"/>
        <end position="226"/>
    </location>
</feature>
<accession>A0A437RFT1</accession>
<feature type="signal peptide" evidence="2">
    <location>
        <begin position="1"/>
        <end position="21"/>
    </location>
</feature>
<evidence type="ECO:0000256" key="1">
    <source>
        <dbReference type="SAM" id="Phobius"/>
    </source>
</evidence>
<evidence type="ECO:0000256" key="2">
    <source>
        <dbReference type="SAM" id="SignalP"/>
    </source>
</evidence>
<evidence type="ECO:0000313" key="4">
    <source>
        <dbReference type="EMBL" id="RVU45574.1"/>
    </source>
</evidence>
<gene>
    <name evidence="4" type="ORF">EOE66_15830</name>
</gene>
<feature type="chain" id="PRO_5019222412" evidence="2">
    <location>
        <begin position="22"/>
        <end position="240"/>
    </location>
</feature>
<feature type="transmembrane region" description="Helical" evidence="1">
    <location>
        <begin position="158"/>
        <end position="187"/>
    </location>
</feature>
<organism evidence="4 5">
    <name type="scientific">Rubrivivax rivuli</name>
    <dbReference type="NCBI Taxonomy" id="1862385"/>
    <lineage>
        <taxon>Bacteria</taxon>
        <taxon>Pseudomonadati</taxon>
        <taxon>Pseudomonadota</taxon>
        <taxon>Betaproteobacteria</taxon>
        <taxon>Burkholderiales</taxon>
        <taxon>Sphaerotilaceae</taxon>
        <taxon>Rubrivivax</taxon>
    </lineage>
</organism>
<dbReference type="EMBL" id="SACR01000004">
    <property type="protein sequence ID" value="RVU45574.1"/>
    <property type="molecule type" value="Genomic_DNA"/>
</dbReference>
<dbReference type="AlphaFoldDB" id="A0A437RFT1"/>
<dbReference type="PANTHER" id="PTHR42208">
    <property type="entry name" value="HEAVY METAL TRANSPORTER-RELATED"/>
    <property type="match status" value="1"/>
</dbReference>
<reference evidence="4 5" key="1">
    <citation type="submission" date="2019-01" db="EMBL/GenBank/DDBJ databases">
        <authorList>
            <person name="Chen W.-M."/>
        </authorList>
    </citation>
    <scope>NUCLEOTIDE SEQUENCE [LARGE SCALE GENOMIC DNA]</scope>
    <source>
        <strain evidence="4 5">KYPY4</strain>
    </source>
</reference>
<comment type="caution">
    <text evidence="4">The sequence shown here is derived from an EMBL/GenBank/DDBJ whole genome shotgun (WGS) entry which is preliminary data.</text>
</comment>
<evidence type="ECO:0000259" key="3">
    <source>
        <dbReference type="Pfam" id="PF13386"/>
    </source>
</evidence>